<dbReference type="PANTHER" id="PTHR37423">
    <property type="entry name" value="SOLUBLE LYTIC MUREIN TRANSGLYCOSYLASE-RELATED"/>
    <property type="match status" value="1"/>
</dbReference>
<dbReference type="Pfam" id="PF01464">
    <property type="entry name" value="SLT"/>
    <property type="match status" value="1"/>
</dbReference>
<dbReference type="Pfam" id="PF11873">
    <property type="entry name" value="Mltc_N"/>
    <property type="match status" value="1"/>
</dbReference>
<organism evidence="4 5">
    <name type="scientific">Planctobacterium marinum</name>
    <dbReference type="NCBI Taxonomy" id="1631968"/>
    <lineage>
        <taxon>Bacteria</taxon>
        <taxon>Pseudomonadati</taxon>
        <taxon>Pseudomonadota</taxon>
        <taxon>Gammaproteobacteria</taxon>
        <taxon>Alteromonadales</taxon>
        <taxon>Alteromonadaceae</taxon>
        <taxon>Planctobacterium</taxon>
    </lineage>
</organism>
<dbReference type="GO" id="GO:0016020">
    <property type="term" value="C:membrane"/>
    <property type="evidence" value="ECO:0007669"/>
    <property type="project" value="InterPro"/>
</dbReference>
<feature type="domain" description="Transglycosylase SLT" evidence="2">
    <location>
        <begin position="197"/>
        <end position="323"/>
    </location>
</feature>
<dbReference type="PANTHER" id="PTHR37423:SF2">
    <property type="entry name" value="MEMBRANE-BOUND LYTIC MUREIN TRANSGLYCOSYLASE C"/>
    <property type="match status" value="1"/>
</dbReference>
<keyword evidence="5" id="KW-1185">Reference proteome</keyword>
<dbReference type="CDD" id="cd16893">
    <property type="entry name" value="LT_MltC_MltE"/>
    <property type="match status" value="1"/>
</dbReference>
<accession>A0AA48HPK2</accession>
<dbReference type="Gene3D" id="1.10.530.10">
    <property type="match status" value="1"/>
</dbReference>
<evidence type="ECO:0000313" key="4">
    <source>
        <dbReference type="EMBL" id="BDX08621.1"/>
    </source>
</evidence>
<dbReference type="PROSITE" id="PS00922">
    <property type="entry name" value="TRANSGLYCOSYLASE"/>
    <property type="match status" value="1"/>
</dbReference>
<evidence type="ECO:0000259" key="2">
    <source>
        <dbReference type="Pfam" id="PF01464"/>
    </source>
</evidence>
<reference evidence="4" key="1">
    <citation type="submission" date="2023-01" db="EMBL/GenBank/DDBJ databases">
        <title>Complete genome sequence of Planctobacterium marinum strain Dej080120_11.</title>
        <authorList>
            <person name="Ueki S."/>
            <person name="Maruyama F."/>
        </authorList>
    </citation>
    <scope>NUCLEOTIDE SEQUENCE</scope>
    <source>
        <strain evidence="4">Dej080120_11</strain>
    </source>
</reference>
<dbReference type="SUPFAM" id="SSF53955">
    <property type="entry name" value="Lysozyme-like"/>
    <property type="match status" value="1"/>
</dbReference>
<dbReference type="EMBL" id="AP027272">
    <property type="protein sequence ID" value="BDX08621.1"/>
    <property type="molecule type" value="Genomic_DNA"/>
</dbReference>
<dbReference type="KEGG" id="pmaw:MACH26_41420"/>
<sequence length="359" mass="40871">MLLKASQTGDIRQVAESYARQKAVQYQNNPQALIYDLKNLKELLDELRGKAKDKWGEEDTEIPDNDTYVKYTQDYQARAIIDFRAGYVTVETINAQDYKTQLREAIITTLLTTDDPNSTDIFSDETPQFTGEPFLHGQALDQDGVAIRFPWRAGRFAEYLLATQLKTDSTEAGQQHFVTFPLVSDHHVLRKKQYAKYVLAAASRYQVPADLIYAIIETESSFNPFAVSSANAYGLMQIIPASAGKDVYTRIKKRNDQPTQSVLFRPEENIDIGTAYLHILDDIYLKNISNTLSREYATISAYNGGAGNVFKTFSSNRERATSAINKLSASQVYEKLRHQHPKAESRRYIEKVLTFKRQY</sequence>
<dbReference type="InterPro" id="IPR023346">
    <property type="entry name" value="Lysozyme-like_dom_sf"/>
</dbReference>
<gene>
    <name evidence="4" type="ORF">MACH26_41420</name>
</gene>
<dbReference type="Proteomes" id="UP001333710">
    <property type="component" value="Chromosome"/>
</dbReference>
<dbReference type="GO" id="GO:0008933">
    <property type="term" value="F:peptidoglycan lytic transglycosylase activity"/>
    <property type="evidence" value="ECO:0007669"/>
    <property type="project" value="InterPro"/>
</dbReference>
<proteinExistence type="inferred from homology"/>
<dbReference type="InterPro" id="IPR000189">
    <property type="entry name" value="Transglyc_AS"/>
</dbReference>
<dbReference type="AlphaFoldDB" id="A0AA48HPK2"/>
<protein>
    <submittedName>
        <fullName evidence="4">Membrane-bound lytic murein transglycosylase C</fullName>
    </submittedName>
</protein>
<evidence type="ECO:0000313" key="5">
    <source>
        <dbReference type="Proteomes" id="UP001333710"/>
    </source>
</evidence>
<name>A0AA48HPK2_9ALTE</name>
<dbReference type="GO" id="GO:0000270">
    <property type="term" value="P:peptidoglycan metabolic process"/>
    <property type="evidence" value="ECO:0007669"/>
    <property type="project" value="InterPro"/>
</dbReference>
<feature type="domain" description="Murein transglycosylase-C N-terminal" evidence="3">
    <location>
        <begin position="36"/>
        <end position="192"/>
    </location>
</feature>
<dbReference type="InterPro" id="IPR024570">
    <property type="entry name" value="Murein_transglycosylaseC_N"/>
</dbReference>
<evidence type="ECO:0000256" key="1">
    <source>
        <dbReference type="ARBA" id="ARBA00007734"/>
    </source>
</evidence>
<dbReference type="InterPro" id="IPR008258">
    <property type="entry name" value="Transglycosylase_SLT_dom_1"/>
</dbReference>
<dbReference type="RefSeq" id="WP_338294685.1">
    <property type="nucleotide sequence ID" value="NZ_AP027272.1"/>
</dbReference>
<comment type="similarity">
    <text evidence="1">Belongs to the transglycosylase Slt family.</text>
</comment>
<evidence type="ECO:0000259" key="3">
    <source>
        <dbReference type="Pfam" id="PF11873"/>
    </source>
</evidence>